<proteinExistence type="predicted"/>
<accession>A0A409X8A3</accession>
<keyword evidence="1" id="KW-0175">Coiled coil</keyword>
<evidence type="ECO:0000313" key="3">
    <source>
        <dbReference type="EMBL" id="PPQ87006.1"/>
    </source>
</evidence>
<feature type="region of interest" description="Disordered" evidence="2">
    <location>
        <begin position="293"/>
        <end position="347"/>
    </location>
</feature>
<sequence length="652" mass="72068">MEVNISKNTSSRGSTPDITYLISTGPATPAAAQPENPEPKPSTTPSTPHSLKRKASFQETYISNITDTDSDSDPGTNRFIVSREHNPKKQKLSAISSISNQSRNIDKLESFQVTGTETENTTPASNAQKSSQGAPADLSLLFISSTVTATMFTPRKRSRANDVNVASLSPTSSFATNLVQKAHNKETYQAENLSPNSSEFESNLEHIPSTSHLDDPSCDIPSIYSYPQKQNISTPRVQTETEDSGHLTNQTQPDFPIFVDSASLLDLESLSHRPAYTGTGMTISTNIPQSMTEPYESLPDSSNHILTETNPVASASTLAPVPKLPSDKRKSRGKIRNRGKNQRNRDGDLTANMARIIEQGADALMEVLITTKLKAERAVRTRLTAPEQEIEIQREKMTSINKDTDENENDTIIMTRRLEEELCAQAENGHQSPVLAMSLLPVESVEELAPAGTSPLPRPAPISVPGTPILSQPLPSSPPTCTSPLRFPPPQPINTPPPLPPCPSIQIPYPSQPPNPNTALQRTHPLELKLALHERTLELSALRDQLHIRKRNECWMFTRVKTLEGAVAVLKEEKMAWEQEREMLNAVIRSSKGNGGKKGERRENGDRIHGKERERGEGKERKREEVREARERKGGRADGLQRWQGREMDIAW</sequence>
<dbReference type="Proteomes" id="UP000283269">
    <property type="component" value="Unassembled WGS sequence"/>
</dbReference>
<feature type="compositionally biased region" description="Polar residues" evidence="2">
    <location>
        <begin position="299"/>
        <end position="317"/>
    </location>
</feature>
<evidence type="ECO:0000313" key="4">
    <source>
        <dbReference type="Proteomes" id="UP000283269"/>
    </source>
</evidence>
<feature type="compositionally biased region" description="Pro residues" evidence="2">
    <location>
        <begin position="486"/>
        <end position="503"/>
    </location>
</feature>
<feature type="compositionally biased region" description="Polar residues" evidence="2">
    <location>
        <begin position="189"/>
        <end position="201"/>
    </location>
</feature>
<dbReference type="AlphaFoldDB" id="A0A409X8A3"/>
<name>A0A409X8A3_PSICY</name>
<protein>
    <submittedName>
        <fullName evidence="3">Uncharacterized protein</fullName>
    </submittedName>
</protein>
<feature type="coiled-coil region" evidence="1">
    <location>
        <begin position="560"/>
        <end position="587"/>
    </location>
</feature>
<feature type="compositionally biased region" description="Basic and acidic residues" evidence="2">
    <location>
        <begin position="597"/>
        <end position="636"/>
    </location>
</feature>
<feature type="compositionally biased region" description="Basic residues" evidence="2">
    <location>
        <begin position="329"/>
        <end position="342"/>
    </location>
</feature>
<feature type="region of interest" description="Disordered" evidence="2">
    <location>
        <begin position="450"/>
        <end position="520"/>
    </location>
</feature>
<feature type="region of interest" description="Disordered" evidence="2">
    <location>
        <begin position="189"/>
        <end position="253"/>
    </location>
</feature>
<feature type="region of interest" description="Disordered" evidence="2">
    <location>
        <begin position="589"/>
        <end position="652"/>
    </location>
</feature>
<gene>
    <name evidence="3" type="ORF">CVT25_009515</name>
</gene>
<organism evidence="3 4">
    <name type="scientific">Psilocybe cyanescens</name>
    <dbReference type="NCBI Taxonomy" id="93625"/>
    <lineage>
        <taxon>Eukaryota</taxon>
        <taxon>Fungi</taxon>
        <taxon>Dikarya</taxon>
        <taxon>Basidiomycota</taxon>
        <taxon>Agaricomycotina</taxon>
        <taxon>Agaricomycetes</taxon>
        <taxon>Agaricomycetidae</taxon>
        <taxon>Agaricales</taxon>
        <taxon>Agaricineae</taxon>
        <taxon>Strophariaceae</taxon>
        <taxon>Psilocybe</taxon>
    </lineage>
</organism>
<feature type="compositionally biased region" description="Polar residues" evidence="2">
    <location>
        <begin position="225"/>
        <end position="238"/>
    </location>
</feature>
<evidence type="ECO:0000256" key="2">
    <source>
        <dbReference type="SAM" id="MobiDB-lite"/>
    </source>
</evidence>
<feature type="region of interest" description="Disordered" evidence="2">
    <location>
        <begin position="1"/>
        <end position="100"/>
    </location>
</feature>
<dbReference type="InParanoid" id="A0A409X8A3"/>
<feature type="compositionally biased region" description="Low complexity" evidence="2">
    <location>
        <begin position="467"/>
        <end position="485"/>
    </location>
</feature>
<keyword evidence="4" id="KW-1185">Reference proteome</keyword>
<evidence type="ECO:0000256" key="1">
    <source>
        <dbReference type="SAM" id="Coils"/>
    </source>
</evidence>
<reference evidence="3 4" key="1">
    <citation type="journal article" date="2018" name="Evol. Lett.">
        <title>Horizontal gene cluster transfer increased hallucinogenic mushroom diversity.</title>
        <authorList>
            <person name="Reynolds H.T."/>
            <person name="Vijayakumar V."/>
            <person name="Gluck-Thaler E."/>
            <person name="Korotkin H.B."/>
            <person name="Matheny P.B."/>
            <person name="Slot J.C."/>
        </authorList>
    </citation>
    <scope>NUCLEOTIDE SEQUENCE [LARGE SCALE GENOMIC DNA]</scope>
    <source>
        <strain evidence="3 4">2631</strain>
    </source>
</reference>
<feature type="compositionally biased region" description="Polar residues" evidence="2">
    <location>
        <begin position="1"/>
        <end position="26"/>
    </location>
</feature>
<comment type="caution">
    <text evidence="3">The sequence shown here is derived from an EMBL/GenBank/DDBJ whole genome shotgun (WGS) entry which is preliminary data.</text>
</comment>
<dbReference type="EMBL" id="NHYD01002395">
    <property type="protein sequence ID" value="PPQ87006.1"/>
    <property type="molecule type" value="Genomic_DNA"/>
</dbReference>